<dbReference type="EMBL" id="WMII01000005">
    <property type="protein sequence ID" value="MTH63999.1"/>
    <property type="molecule type" value="Genomic_DNA"/>
</dbReference>
<proteinExistence type="inferred from homology"/>
<comment type="similarity">
    <text evidence="2">Belongs to the prokaryotic Ku family.</text>
</comment>
<feature type="region of interest" description="Disordered" evidence="3">
    <location>
        <begin position="251"/>
        <end position="271"/>
    </location>
</feature>
<dbReference type="Proteomes" id="UP000478740">
    <property type="component" value="Unassembled WGS sequence"/>
</dbReference>
<comment type="function">
    <text evidence="2">With LigD forms a non-homologous end joining (NHEJ) DNA repair enzyme, which repairs dsDNA breaks with reduced fidelity. Binds linear dsDNA with 5'- and 3'- overhangs but not closed circular dsDNA nor ssDNA. Recruits and stimulates the ligase activity of LigD.</text>
</comment>
<dbReference type="GO" id="GO:0006310">
    <property type="term" value="P:DNA recombination"/>
    <property type="evidence" value="ECO:0007669"/>
    <property type="project" value="UniProtKB-KW"/>
</dbReference>
<reference evidence="5 6" key="1">
    <citation type="submission" date="2019-11" db="EMBL/GenBank/DDBJ databases">
        <authorList>
            <person name="Dong K."/>
        </authorList>
    </citation>
    <scope>NUCLEOTIDE SEQUENCE [LARGE SCALE GENOMIC DNA]</scope>
    <source>
        <strain evidence="5 6">DK608</strain>
    </source>
</reference>
<dbReference type="NCBIfam" id="TIGR02772">
    <property type="entry name" value="Ku_bact"/>
    <property type="match status" value="1"/>
</dbReference>
<evidence type="ECO:0000259" key="4">
    <source>
        <dbReference type="SMART" id="SM00559"/>
    </source>
</evidence>
<dbReference type="GO" id="GO:0006303">
    <property type="term" value="P:double-strand break repair via nonhomologous end joining"/>
    <property type="evidence" value="ECO:0007669"/>
    <property type="project" value="UniProtKB-UniRule"/>
</dbReference>
<dbReference type="PANTHER" id="PTHR41251">
    <property type="entry name" value="NON-HOMOLOGOUS END JOINING PROTEIN KU"/>
    <property type="match status" value="1"/>
</dbReference>
<dbReference type="SUPFAM" id="SSF100939">
    <property type="entry name" value="SPOC domain-like"/>
    <property type="match status" value="1"/>
</dbReference>
<dbReference type="AlphaFoldDB" id="A0A6L6IVT6"/>
<organism evidence="5 6">
    <name type="scientific">Paracoccus shanxieyensis</name>
    <dbReference type="NCBI Taxonomy" id="2675752"/>
    <lineage>
        <taxon>Bacteria</taxon>
        <taxon>Pseudomonadati</taxon>
        <taxon>Pseudomonadota</taxon>
        <taxon>Alphaproteobacteria</taxon>
        <taxon>Rhodobacterales</taxon>
        <taxon>Paracoccaceae</taxon>
        <taxon>Paracoccus</taxon>
    </lineage>
</organism>
<evidence type="ECO:0000313" key="6">
    <source>
        <dbReference type="Proteomes" id="UP000478740"/>
    </source>
</evidence>
<comment type="subunit">
    <text evidence="2">Homodimer. Interacts with LigD.</text>
</comment>
<name>A0A6L6IVT6_9RHOB</name>
<dbReference type="InterPro" id="IPR009187">
    <property type="entry name" value="Prok_Ku"/>
</dbReference>
<evidence type="ECO:0000256" key="1">
    <source>
        <dbReference type="ARBA" id="ARBA00023125"/>
    </source>
</evidence>
<comment type="caution">
    <text evidence="5">The sequence shown here is derived from an EMBL/GenBank/DDBJ whole genome shotgun (WGS) entry which is preliminary data.</text>
</comment>
<keyword evidence="6" id="KW-1185">Reference proteome</keyword>
<dbReference type="Pfam" id="PF02735">
    <property type="entry name" value="Ku"/>
    <property type="match status" value="1"/>
</dbReference>
<accession>A0A6L6IVT6</accession>
<gene>
    <name evidence="2" type="primary">ku</name>
    <name evidence="5" type="ORF">GL284_06945</name>
</gene>
<keyword evidence="2" id="KW-0234">DNA repair</keyword>
<keyword evidence="2" id="KW-0233">DNA recombination</keyword>
<dbReference type="Gene3D" id="2.40.290.10">
    <property type="match status" value="1"/>
</dbReference>
<feature type="domain" description="Ku" evidence="4">
    <location>
        <begin position="55"/>
        <end position="185"/>
    </location>
</feature>
<protein>
    <recommendedName>
        <fullName evidence="2">Non-homologous end joining protein Ku</fullName>
    </recommendedName>
</protein>
<feature type="compositionally biased region" description="Basic residues" evidence="3">
    <location>
        <begin position="256"/>
        <end position="271"/>
    </location>
</feature>
<dbReference type="PANTHER" id="PTHR41251:SF1">
    <property type="entry name" value="NON-HOMOLOGOUS END JOINING PROTEIN KU"/>
    <property type="match status" value="1"/>
</dbReference>
<keyword evidence="1 2" id="KW-0238">DNA-binding</keyword>
<keyword evidence="2" id="KW-0227">DNA damage</keyword>
<dbReference type="SMART" id="SM00559">
    <property type="entry name" value="Ku78"/>
    <property type="match status" value="1"/>
</dbReference>
<dbReference type="InterPro" id="IPR016194">
    <property type="entry name" value="SPOC-like_C_dom_sf"/>
</dbReference>
<evidence type="ECO:0000313" key="5">
    <source>
        <dbReference type="EMBL" id="MTH63999.1"/>
    </source>
</evidence>
<evidence type="ECO:0000256" key="2">
    <source>
        <dbReference type="HAMAP-Rule" id="MF_01875"/>
    </source>
</evidence>
<dbReference type="PIRSF" id="PIRSF006493">
    <property type="entry name" value="Prok_Ku"/>
    <property type="match status" value="1"/>
</dbReference>
<evidence type="ECO:0000256" key="3">
    <source>
        <dbReference type="SAM" id="MobiDB-lite"/>
    </source>
</evidence>
<dbReference type="HAMAP" id="MF_01875">
    <property type="entry name" value="Prokaryotic_Ku"/>
    <property type="match status" value="1"/>
</dbReference>
<dbReference type="RefSeq" id="WP_155043870.1">
    <property type="nucleotide sequence ID" value="NZ_WMIH01000004.1"/>
</dbReference>
<sequence>MSPRASWKGTLKIGELTCAVGLYTAASTSDRIAFHMINRATGHRLRREFVDSDTRKAVERDDQVKGYEVSDGEHILLSDDEIASAVPDSDKVLGVTAFIPCDGIEDVYVDKPYYLTPADTPSVEAFGLIRDGLRKQEVAAIAQTVLFRRMRTVLIRAHDAGMIATTLNFDYEVRSATDAFDGIRKVRIDPEMLDLAQHIIKTKMGKFDPASFEDRYEAAVAELVKAKDAGKTLPKRPKEKAKIISLMDALRESAKPQRKTKTQSKTTRKAG</sequence>
<dbReference type="GO" id="GO:0003690">
    <property type="term" value="F:double-stranded DNA binding"/>
    <property type="evidence" value="ECO:0007669"/>
    <property type="project" value="UniProtKB-UniRule"/>
</dbReference>
<dbReference type="InterPro" id="IPR006164">
    <property type="entry name" value="DNA_bd_Ku70/Ku80"/>
</dbReference>